<proteinExistence type="predicted"/>
<dbReference type="Proteomes" id="UP000466554">
    <property type="component" value="Chromosome"/>
</dbReference>
<evidence type="ECO:0008006" key="5">
    <source>
        <dbReference type="Google" id="ProtNLM"/>
    </source>
</evidence>
<feature type="region of interest" description="Disordered" evidence="1">
    <location>
        <begin position="258"/>
        <end position="350"/>
    </location>
</feature>
<feature type="compositionally biased region" description="Acidic residues" evidence="1">
    <location>
        <begin position="287"/>
        <end position="300"/>
    </location>
</feature>
<organism evidence="3 4">
    <name type="scientific">Mycolicibacterium parafortuitum</name>
    <name type="common">Mycobacterium parafortuitum</name>
    <dbReference type="NCBI Taxonomy" id="39692"/>
    <lineage>
        <taxon>Bacteria</taxon>
        <taxon>Bacillati</taxon>
        <taxon>Actinomycetota</taxon>
        <taxon>Actinomycetes</taxon>
        <taxon>Mycobacteriales</taxon>
        <taxon>Mycobacteriaceae</taxon>
        <taxon>Mycolicibacterium</taxon>
    </lineage>
</organism>
<feature type="compositionally biased region" description="Low complexity" evidence="1">
    <location>
        <begin position="321"/>
        <end position="331"/>
    </location>
</feature>
<feature type="chain" id="PRO_5029501465" description="PE-PGRS family protein" evidence="2">
    <location>
        <begin position="23"/>
        <end position="350"/>
    </location>
</feature>
<gene>
    <name evidence="3" type="ORF">MPRF_19250</name>
</gene>
<feature type="signal peptide" evidence="2">
    <location>
        <begin position="1"/>
        <end position="22"/>
    </location>
</feature>
<feature type="compositionally biased region" description="Acidic residues" evidence="1">
    <location>
        <begin position="262"/>
        <end position="278"/>
    </location>
</feature>
<keyword evidence="2" id="KW-0732">Signal</keyword>
<dbReference type="EMBL" id="AP022598">
    <property type="protein sequence ID" value="BBY75026.1"/>
    <property type="molecule type" value="Genomic_DNA"/>
</dbReference>
<accession>A0A7I7U3H8</accession>
<evidence type="ECO:0000256" key="1">
    <source>
        <dbReference type="SAM" id="MobiDB-lite"/>
    </source>
</evidence>
<evidence type="ECO:0000313" key="4">
    <source>
        <dbReference type="Proteomes" id="UP000466554"/>
    </source>
</evidence>
<reference evidence="3 4" key="1">
    <citation type="journal article" date="2019" name="Emerg. Microbes Infect.">
        <title>Comprehensive subspecies identification of 175 nontuberculous mycobacteria species based on 7547 genomic profiles.</title>
        <authorList>
            <person name="Matsumoto Y."/>
            <person name="Kinjo T."/>
            <person name="Motooka D."/>
            <person name="Nabeya D."/>
            <person name="Jung N."/>
            <person name="Uechi K."/>
            <person name="Horii T."/>
            <person name="Iida T."/>
            <person name="Fujita J."/>
            <person name="Nakamura S."/>
        </authorList>
    </citation>
    <scope>NUCLEOTIDE SEQUENCE [LARGE SCALE GENOMIC DNA]</scope>
    <source>
        <strain evidence="3 4">JCM 6367</strain>
    </source>
</reference>
<sequence length="350" mass="34759">MRVGVRSCVTAGVAVIGAGAIAINPVNPVQPPTAPVTAQAVRLAAVPSPLQLYQEVFQQSLSNASAVAQQYFADPFPITRAILRNQASAVADAVAALDAGDYDAFAAAATDVVLEPFRGGAAALSHLGALLSQPFAVEGFFLIAVSPVLAGLVATGRAVGEVFEALTKLDLIGAAYAVLNIPGRIVDGVLNGVQGASVGILEDLPGLLSPLSGDLPPGPIAVGTSLDQDMGAAIPPRETPAGVGDVPDPNAATLTVTAVDPAVEETTDDADTEAEAGESDAGSDAGSDAEADAGSDSEADSEPRTSAKPHRMRGAAIETPSASDQDTGSDTGTDDDADSGDGAGADKDAA</sequence>
<protein>
    <recommendedName>
        <fullName evidence="5">PE-PGRS family protein</fullName>
    </recommendedName>
</protein>
<evidence type="ECO:0000256" key="2">
    <source>
        <dbReference type="SAM" id="SignalP"/>
    </source>
</evidence>
<dbReference type="AlphaFoldDB" id="A0A7I7U3H8"/>
<evidence type="ECO:0000313" key="3">
    <source>
        <dbReference type="EMBL" id="BBY75026.1"/>
    </source>
</evidence>
<name>A0A7I7U3H8_MYCPF</name>